<dbReference type="OrthoDB" id="783096at2759"/>
<organism evidence="3 4">
    <name type="scientific">Candida metapsilosis</name>
    <dbReference type="NCBI Taxonomy" id="273372"/>
    <lineage>
        <taxon>Eukaryota</taxon>
        <taxon>Fungi</taxon>
        <taxon>Dikarya</taxon>
        <taxon>Ascomycota</taxon>
        <taxon>Saccharomycotina</taxon>
        <taxon>Pichiomycetes</taxon>
        <taxon>Debaryomycetaceae</taxon>
        <taxon>Candida/Lodderomyces clade</taxon>
        <taxon>Candida</taxon>
    </lineage>
</organism>
<dbReference type="AlphaFoldDB" id="A0A8H7ZCV1"/>
<sequence>MLPRRLCRSFSYVVILLLTALVLLLLANKHQIVDLNKYVPYDLFASTAPSFFQPPSDVFLLDISINSCPFYNSKNPSCGKPNPDAGKYGDLTEYEGGWVRLKKDLCLGKSWIKKEMFSVKEINHANYQRMLSKSQLPDEVILDIAISDPENDSKIKGNGKLKLPKHVIEDYHKQKVYDGTSQDNLVEQNKDEVLDGSTPDSSKASHKIQEMNEKSSPEKPDENKAKADSTKDGDDDDEKHNKRAKVSSKDDLTRVYYIPSKEELTKSGWQYKSHGIWTKYGPHTSKDVITAFDVLFGYDAVDPRPNWKLIKSPIRDVCTLVKIPPFITYRRGPKLDYKKEYSKPLAMNDNNEFKILQVADLHFSTGFGKCLNPEPASSASSCQADPRTLKFVNKVLDIEKPDFVVLTGDQIFGSGAPDSETAAFKALSPFIEREIPFAIVLGNHDAEGSLGSKELMGLYSDLPYSVAAMGPESVDGYGNYITTVQGRTKSSVALSFYFVDSHAYSMNKKVFPGYDWIKENQLIYMKEEAESIKDGIAEFQKEKSTENGESKNKFHLSMAFFHIPIPEFKKTNQPLIGEHREGVIAPNYNSGVRDAFHSIGVSAISVGHDHCNDYCLLDEEQSPTDDNKIWLCYGGGVGLGGYGGYGGYVRRLRTYVLNTAKGEIKTWKRTENEPEKKIDEQVLVSGGNVVNWK</sequence>
<proteinExistence type="predicted"/>
<dbReference type="Proteomes" id="UP000669133">
    <property type="component" value="Unassembled WGS sequence"/>
</dbReference>
<dbReference type="RefSeq" id="XP_067546206.1">
    <property type="nucleotide sequence ID" value="XM_067693824.1"/>
</dbReference>
<dbReference type="InterPro" id="IPR004843">
    <property type="entry name" value="Calcineurin-like_PHP"/>
</dbReference>
<accession>A0A8H7ZCV1</accession>
<comment type="caution">
    <text evidence="3">The sequence shown here is derived from an EMBL/GenBank/DDBJ whole genome shotgun (WGS) entry which is preliminary data.</text>
</comment>
<dbReference type="PANTHER" id="PTHR32440">
    <property type="entry name" value="PHOSPHATASE DCR2-RELATED-RELATED"/>
    <property type="match status" value="1"/>
</dbReference>
<keyword evidence="4" id="KW-1185">Reference proteome</keyword>
<dbReference type="InterPro" id="IPR029052">
    <property type="entry name" value="Metallo-depent_PP-like"/>
</dbReference>
<name>A0A8H7ZCV1_9ASCO</name>
<dbReference type="PANTHER" id="PTHR32440:SF0">
    <property type="entry name" value="PHOSPHATASE DCR2-RELATED"/>
    <property type="match status" value="1"/>
</dbReference>
<feature type="region of interest" description="Disordered" evidence="1">
    <location>
        <begin position="191"/>
        <end position="246"/>
    </location>
</feature>
<dbReference type="EMBL" id="JAEOAQ010000007">
    <property type="protein sequence ID" value="KAG5417090.1"/>
    <property type="molecule type" value="Genomic_DNA"/>
</dbReference>
<reference evidence="3 4" key="1">
    <citation type="submission" date="2020-12" db="EMBL/GenBank/DDBJ databases">
        <title>Effect of drift, selection, and recombination on the evolution of hybrid genomes in Candida yeast pathogens.</title>
        <authorList>
            <person name="Mixao V."/>
            <person name="Ksiezopolska E."/>
            <person name="Saus E."/>
            <person name="Boekhout T."/>
            <person name="Gacser A."/>
            <person name="Gabaldon T."/>
        </authorList>
    </citation>
    <scope>NUCLEOTIDE SEQUENCE [LARGE SCALE GENOMIC DNA]</scope>
    <source>
        <strain evidence="3 4">BP57</strain>
    </source>
</reference>
<feature type="compositionally biased region" description="Basic and acidic residues" evidence="1">
    <location>
        <begin position="207"/>
        <end position="232"/>
    </location>
</feature>
<protein>
    <submittedName>
        <fullName evidence="3">DCR2</fullName>
    </submittedName>
</protein>
<evidence type="ECO:0000259" key="2">
    <source>
        <dbReference type="Pfam" id="PF00149"/>
    </source>
</evidence>
<dbReference type="GeneID" id="93653352"/>
<evidence type="ECO:0000313" key="3">
    <source>
        <dbReference type="EMBL" id="KAG5417090.1"/>
    </source>
</evidence>
<dbReference type="SUPFAM" id="SSF56300">
    <property type="entry name" value="Metallo-dependent phosphatases"/>
    <property type="match status" value="1"/>
</dbReference>
<dbReference type="GO" id="GO:0005737">
    <property type="term" value="C:cytoplasm"/>
    <property type="evidence" value="ECO:0007669"/>
    <property type="project" value="TreeGrafter"/>
</dbReference>
<feature type="domain" description="Calcineurin-like phosphoesterase" evidence="2">
    <location>
        <begin position="353"/>
        <end position="611"/>
    </location>
</feature>
<evidence type="ECO:0000313" key="4">
    <source>
        <dbReference type="Proteomes" id="UP000669133"/>
    </source>
</evidence>
<dbReference type="GO" id="GO:0004721">
    <property type="term" value="F:phosphoprotein phosphatase activity"/>
    <property type="evidence" value="ECO:0007669"/>
    <property type="project" value="TreeGrafter"/>
</dbReference>
<gene>
    <name evidence="3" type="ORF">I9W82_004723</name>
</gene>
<dbReference type="Pfam" id="PF00149">
    <property type="entry name" value="Metallophos"/>
    <property type="match status" value="1"/>
</dbReference>
<dbReference type="Gene3D" id="3.60.21.10">
    <property type="match status" value="1"/>
</dbReference>
<evidence type="ECO:0000256" key="1">
    <source>
        <dbReference type="SAM" id="MobiDB-lite"/>
    </source>
</evidence>
<dbReference type="CDD" id="cd07383">
    <property type="entry name" value="MPP_Dcr2"/>
    <property type="match status" value="1"/>
</dbReference>